<keyword evidence="4" id="KW-0808">Transferase</keyword>
<evidence type="ECO:0000256" key="4">
    <source>
        <dbReference type="ARBA" id="ARBA00022679"/>
    </source>
</evidence>
<dbReference type="GO" id="GO:0006535">
    <property type="term" value="P:cysteine biosynthetic process from serine"/>
    <property type="evidence" value="ECO:0007669"/>
    <property type="project" value="InterPro"/>
</dbReference>
<comment type="cofactor">
    <cofactor evidence="1">
        <name>pyridoxal 5'-phosphate</name>
        <dbReference type="ChEBI" id="CHEBI:597326"/>
    </cofactor>
</comment>
<evidence type="ECO:0000256" key="6">
    <source>
        <dbReference type="ARBA" id="ARBA00023192"/>
    </source>
</evidence>
<dbReference type="AlphaFoldDB" id="A0A1B7TD25"/>
<keyword evidence="9" id="KW-1185">Reference proteome</keyword>
<dbReference type="Proteomes" id="UP000092321">
    <property type="component" value="Unassembled WGS sequence"/>
</dbReference>
<evidence type="ECO:0000256" key="5">
    <source>
        <dbReference type="ARBA" id="ARBA00022898"/>
    </source>
</evidence>
<dbReference type="Gene3D" id="3.40.50.1100">
    <property type="match status" value="2"/>
</dbReference>
<dbReference type="PROSITE" id="PS00901">
    <property type="entry name" value="CYS_SYNTHASE"/>
    <property type="match status" value="1"/>
</dbReference>
<dbReference type="InterPro" id="IPR050214">
    <property type="entry name" value="Cys_Synth/Cystath_Beta-Synth"/>
</dbReference>
<dbReference type="OrthoDB" id="10259545at2759"/>
<dbReference type="InterPro" id="IPR001926">
    <property type="entry name" value="TrpB-like_PALP"/>
</dbReference>
<accession>A0A1B7TD25</accession>
<dbReference type="CDD" id="cd01561">
    <property type="entry name" value="CBS_like"/>
    <property type="match status" value="1"/>
</dbReference>
<dbReference type="FunFam" id="3.40.50.1100:FF:000016">
    <property type="entry name" value="Cysteine synthase A"/>
    <property type="match status" value="1"/>
</dbReference>
<keyword evidence="3" id="KW-0028">Amino-acid biosynthesis</keyword>
<comment type="similarity">
    <text evidence="2">Belongs to the cysteine synthase/cystathionine beta-synthase family.</text>
</comment>
<feature type="domain" description="Tryptophan synthase beta chain-like PALP" evidence="7">
    <location>
        <begin position="52"/>
        <end position="375"/>
    </location>
</feature>
<gene>
    <name evidence="8" type="ORF">HANVADRAFT_2568</name>
</gene>
<dbReference type="InterPro" id="IPR036052">
    <property type="entry name" value="TrpB-like_PALP_sf"/>
</dbReference>
<dbReference type="Pfam" id="PF00291">
    <property type="entry name" value="PALP"/>
    <property type="match status" value="1"/>
</dbReference>
<keyword evidence="5" id="KW-0663">Pyridoxal phosphate</keyword>
<protein>
    <submittedName>
        <fullName evidence="8">Pyridoxal phosphate-dependent enzyme, beta subunit</fullName>
    </submittedName>
</protein>
<evidence type="ECO:0000313" key="9">
    <source>
        <dbReference type="Proteomes" id="UP000092321"/>
    </source>
</evidence>
<keyword evidence="6" id="KW-0198">Cysteine biosynthesis</keyword>
<evidence type="ECO:0000256" key="3">
    <source>
        <dbReference type="ARBA" id="ARBA00022605"/>
    </source>
</evidence>
<comment type="caution">
    <text evidence="8">The sequence shown here is derived from an EMBL/GenBank/DDBJ whole genome shotgun (WGS) entry which is preliminary data.</text>
</comment>
<sequence length="403" mass="45056">MTSNSNKLSIREAVIITVSLITAGYSFYKLKETPSDEKKESKVNPPKSIDNITDLIGNTPLVKVQSLSKYTGCEVYCKLELQNPGGSAKDRVALKVIKDAIERKLITPHKEKKDLVFEGTSGSTGISIALICNALGLQSFITLPDDTSLEKLKLLESFGALIKKVKPASIVDPEQYVNSCIESCKQINEDVNDERKGIFVDQFENELNWKVHFETTGPEIYEQMDGKIDCFISGVGTGGTIGGVARYLKSEKKLKHLDVVVADPQGSGFFNRIRYGVMYDNLEKEGSRRRHQVDTLVEGVGLNRITHNFHKNEKYINLAYRIKDIEALKMARWLSNNDGLFVGSSSCINACSVIKYIEEFGYKNSGKRIVFVACDSGSRHLSKFWKEALNLKEDELMVTLDDL</sequence>
<name>A0A1B7TD25_9ASCO</name>
<organism evidence="8 9">
    <name type="scientific">Hanseniaspora valbyensis NRRL Y-1626</name>
    <dbReference type="NCBI Taxonomy" id="766949"/>
    <lineage>
        <taxon>Eukaryota</taxon>
        <taxon>Fungi</taxon>
        <taxon>Dikarya</taxon>
        <taxon>Ascomycota</taxon>
        <taxon>Saccharomycotina</taxon>
        <taxon>Saccharomycetes</taxon>
        <taxon>Saccharomycodales</taxon>
        <taxon>Saccharomycodaceae</taxon>
        <taxon>Hanseniaspora</taxon>
    </lineage>
</organism>
<dbReference type="EMBL" id="LXPE01000015">
    <property type="protein sequence ID" value="OBA26617.1"/>
    <property type="molecule type" value="Genomic_DNA"/>
</dbReference>
<dbReference type="InterPro" id="IPR001216">
    <property type="entry name" value="P-phosphate_BS"/>
</dbReference>
<proteinExistence type="inferred from homology"/>
<evidence type="ECO:0000313" key="8">
    <source>
        <dbReference type="EMBL" id="OBA26617.1"/>
    </source>
</evidence>
<dbReference type="GO" id="GO:0016740">
    <property type="term" value="F:transferase activity"/>
    <property type="evidence" value="ECO:0007669"/>
    <property type="project" value="UniProtKB-KW"/>
</dbReference>
<dbReference type="SUPFAM" id="SSF53686">
    <property type="entry name" value="Tryptophan synthase beta subunit-like PLP-dependent enzymes"/>
    <property type="match status" value="1"/>
</dbReference>
<reference evidence="9" key="1">
    <citation type="journal article" date="2016" name="Proc. Natl. Acad. Sci. U.S.A.">
        <title>Comparative genomics of biotechnologically important yeasts.</title>
        <authorList>
            <person name="Riley R."/>
            <person name="Haridas S."/>
            <person name="Wolfe K.H."/>
            <person name="Lopes M.R."/>
            <person name="Hittinger C.T."/>
            <person name="Goeker M."/>
            <person name="Salamov A.A."/>
            <person name="Wisecaver J.H."/>
            <person name="Long T.M."/>
            <person name="Calvey C.H."/>
            <person name="Aerts A.L."/>
            <person name="Barry K.W."/>
            <person name="Choi C."/>
            <person name="Clum A."/>
            <person name="Coughlan A.Y."/>
            <person name="Deshpande S."/>
            <person name="Douglass A.P."/>
            <person name="Hanson S.J."/>
            <person name="Klenk H.-P."/>
            <person name="LaButti K.M."/>
            <person name="Lapidus A."/>
            <person name="Lindquist E.A."/>
            <person name="Lipzen A.M."/>
            <person name="Meier-Kolthoff J.P."/>
            <person name="Ohm R.A."/>
            <person name="Otillar R.P."/>
            <person name="Pangilinan J.L."/>
            <person name="Peng Y."/>
            <person name="Rokas A."/>
            <person name="Rosa C.A."/>
            <person name="Scheuner C."/>
            <person name="Sibirny A.A."/>
            <person name="Slot J.C."/>
            <person name="Stielow J.B."/>
            <person name="Sun H."/>
            <person name="Kurtzman C.P."/>
            <person name="Blackwell M."/>
            <person name="Grigoriev I.V."/>
            <person name="Jeffries T.W."/>
        </authorList>
    </citation>
    <scope>NUCLEOTIDE SEQUENCE [LARGE SCALE GENOMIC DNA]</scope>
    <source>
        <strain evidence="9">NRRL Y-1626</strain>
    </source>
</reference>
<dbReference type="PANTHER" id="PTHR10314">
    <property type="entry name" value="CYSTATHIONINE BETA-SYNTHASE"/>
    <property type="match status" value="1"/>
</dbReference>
<evidence type="ECO:0000256" key="1">
    <source>
        <dbReference type="ARBA" id="ARBA00001933"/>
    </source>
</evidence>
<evidence type="ECO:0000256" key="2">
    <source>
        <dbReference type="ARBA" id="ARBA00007103"/>
    </source>
</evidence>
<evidence type="ECO:0000259" key="7">
    <source>
        <dbReference type="Pfam" id="PF00291"/>
    </source>
</evidence>